<gene>
    <name evidence="2" type="ORF">GCM10011534_27680</name>
</gene>
<dbReference type="InterPro" id="IPR051531">
    <property type="entry name" value="N-acetyltransferase"/>
</dbReference>
<name>A0A917SZ09_9RHOB</name>
<evidence type="ECO:0000259" key="1">
    <source>
        <dbReference type="Pfam" id="PF13302"/>
    </source>
</evidence>
<reference evidence="2" key="1">
    <citation type="journal article" date="2014" name="Int. J. Syst. Evol. Microbiol.">
        <title>Complete genome sequence of Corynebacterium casei LMG S-19264T (=DSM 44701T), isolated from a smear-ripened cheese.</title>
        <authorList>
            <consortium name="US DOE Joint Genome Institute (JGI-PGF)"/>
            <person name="Walter F."/>
            <person name="Albersmeier A."/>
            <person name="Kalinowski J."/>
            <person name="Ruckert C."/>
        </authorList>
    </citation>
    <scope>NUCLEOTIDE SEQUENCE</scope>
    <source>
        <strain evidence="2">CGMCC 1.6293</strain>
    </source>
</reference>
<dbReference type="GO" id="GO:0016747">
    <property type="term" value="F:acyltransferase activity, transferring groups other than amino-acyl groups"/>
    <property type="evidence" value="ECO:0007669"/>
    <property type="project" value="InterPro"/>
</dbReference>
<dbReference type="AlphaFoldDB" id="A0A917SZ09"/>
<accession>A0A917SZ09</accession>
<dbReference type="EMBL" id="BMLF01000002">
    <property type="protein sequence ID" value="GGM04359.1"/>
    <property type="molecule type" value="Genomic_DNA"/>
</dbReference>
<dbReference type="PANTHER" id="PTHR43792:SF1">
    <property type="entry name" value="N-ACETYLTRANSFERASE DOMAIN-CONTAINING PROTEIN"/>
    <property type="match status" value="1"/>
</dbReference>
<organism evidence="2 3">
    <name type="scientific">Pseudooceanicola nanhaiensis</name>
    <dbReference type="NCBI Taxonomy" id="375761"/>
    <lineage>
        <taxon>Bacteria</taxon>
        <taxon>Pseudomonadati</taxon>
        <taxon>Pseudomonadota</taxon>
        <taxon>Alphaproteobacteria</taxon>
        <taxon>Rhodobacterales</taxon>
        <taxon>Paracoccaceae</taxon>
        <taxon>Pseudooceanicola</taxon>
    </lineage>
</organism>
<reference evidence="2" key="2">
    <citation type="submission" date="2020-09" db="EMBL/GenBank/DDBJ databases">
        <authorList>
            <person name="Sun Q."/>
            <person name="Zhou Y."/>
        </authorList>
    </citation>
    <scope>NUCLEOTIDE SEQUENCE</scope>
    <source>
        <strain evidence="2">CGMCC 1.6293</strain>
    </source>
</reference>
<dbReference type="PANTHER" id="PTHR43792">
    <property type="entry name" value="GNAT FAMILY, PUTATIVE (AFU_ORTHOLOGUE AFUA_3G00765)-RELATED-RELATED"/>
    <property type="match status" value="1"/>
</dbReference>
<dbReference type="RefSeq" id="WP_028287402.1">
    <property type="nucleotide sequence ID" value="NZ_BMLF01000002.1"/>
</dbReference>
<dbReference type="InterPro" id="IPR000182">
    <property type="entry name" value="GNAT_dom"/>
</dbReference>
<keyword evidence="3" id="KW-1185">Reference proteome</keyword>
<dbReference type="SUPFAM" id="SSF55729">
    <property type="entry name" value="Acyl-CoA N-acyltransferases (Nat)"/>
    <property type="match status" value="1"/>
</dbReference>
<protein>
    <submittedName>
        <fullName evidence="2">Acetyltransferase</fullName>
    </submittedName>
</protein>
<feature type="domain" description="N-acetyltransferase" evidence="1">
    <location>
        <begin position="14"/>
        <end position="150"/>
    </location>
</feature>
<evidence type="ECO:0000313" key="2">
    <source>
        <dbReference type="EMBL" id="GGM04359.1"/>
    </source>
</evidence>
<proteinExistence type="predicted"/>
<dbReference type="Proteomes" id="UP000649829">
    <property type="component" value="Unassembled WGS sequence"/>
</dbReference>
<dbReference type="Gene3D" id="3.40.630.30">
    <property type="match status" value="1"/>
</dbReference>
<dbReference type="Pfam" id="PF13302">
    <property type="entry name" value="Acetyltransf_3"/>
    <property type="match status" value="1"/>
</dbReference>
<sequence length="175" mass="19371">MSLRTPIPVIETERLVLRGPRDADLPGYAQYFTTPRADFTGGQRGEVETYSMLMILAGHWHMRGYGLWVIEHRETGKTAGWTGILHHLDWPEPELGWAVFDGFEGQGLAHEAALAARAYAAGDLGIRAPISFIDPRNDRSAALATRLGATIEKRSELRGTPIDIWRHPDVTEAAA</sequence>
<dbReference type="InterPro" id="IPR016181">
    <property type="entry name" value="Acyl_CoA_acyltransferase"/>
</dbReference>
<comment type="caution">
    <text evidence="2">The sequence shown here is derived from an EMBL/GenBank/DDBJ whole genome shotgun (WGS) entry which is preliminary data.</text>
</comment>
<evidence type="ECO:0000313" key="3">
    <source>
        <dbReference type="Proteomes" id="UP000649829"/>
    </source>
</evidence>